<evidence type="ECO:0000256" key="3">
    <source>
        <dbReference type="ARBA" id="ARBA00023602"/>
    </source>
</evidence>
<evidence type="ECO:0000256" key="2">
    <source>
        <dbReference type="ARBA" id="ARBA00022803"/>
    </source>
</evidence>
<feature type="domain" description="Cns1/TTC4 wheel" evidence="6">
    <location>
        <begin position="322"/>
        <end position="432"/>
    </location>
</feature>
<evidence type="ECO:0000313" key="7">
    <source>
        <dbReference type="EMBL" id="LAB68041.1"/>
    </source>
</evidence>
<dbReference type="Pfam" id="PF00515">
    <property type="entry name" value="TPR_1"/>
    <property type="match status" value="1"/>
</dbReference>
<dbReference type="Gene3D" id="1.25.40.10">
    <property type="entry name" value="Tetratricopeptide repeat domain"/>
    <property type="match status" value="1"/>
</dbReference>
<dbReference type="InterPro" id="IPR011990">
    <property type="entry name" value="TPR-like_helical_dom_sf"/>
</dbReference>
<dbReference type="GO" id="GO:0005634">
    <property type="term" value="C:nucleus"/>
    <property type="evidence" value="ECO:0007669"/>
    <property type="project" value="TreeGrafter"/>
</dbReference>
<evidence type="ECO:0000256" key="5">
    <source>
        <dbReference type="SAM" id="MobiDB-lite"/>
    </source>
</evidence>
<evidence type="ECO:0000256" key="1">
    <source>
        <dbReference type="ARBA" id="ARBA00022737"/>
    </source>
</evidence>
<evidence type="ECO:0000259" key="6">
    <source>
        <dbReference type="Pfam" id="PF18972"/>
    </source>
</evidence>
<dbReference type="SMART" id="SM00028">
    <property type="entry name" value="TPR"/>
    <property type="match status" value="1"/>
</dbReference>
<reference evidence="7" key="2">
    <citation type="journal article" date="2018" name="Biosci. Biotechnol. Biochem.">
        <title>Polysaccharide hydrolase of the hadal zone amphipods Hirondellea gigas.</title>
        <authorList>
            <person name="Kobayashi H."/>
            <person name="Nagahama T."/>
            <person name="Arai W."/>
            <person name="Sasagawa Y."/>
            <person name="Umeda M."/>
            <person name="Hayashi T."/>
            <person name="Nikaido I."/>
            <person name="Watanabe H."/>
            <person name="Oguri K."/>
            <person name="Kitazato H."/>
            <person name="Fujioka K."/>
            <person name="Kido Y."/>
            <person name="Takami H."/>
        </authorList>
    </citation>
    <scope>NUCLEOTIDE SEQUENCE</scope>
    <source>
        <tissue evidence="7">Whole body</tissue>
    </source>
</reference>
<dbReference type="GO" id="GO:0030544">
    <property type="term" value="F:Hsp70 protein binding"/>
    <property type="evidence" value="ECO:0007669"/>
    <property type="project" value="TreeGrafter"/>
</dbReference>
<dbReference type="SUPFAM" id="SSF48452">
    <property type="entry name" value="TPR-like"/>
    <property type="match status" value="1"/>
</dbReference>
<dbReference type="AlphaFoldDB" id="A0A2P2I219"/>
<keyword evidence="1" id="KW-0677">Repeat</keyword>
<evidence type="ECO:0000256" key="4">
    <source>
        <dbReference type="PROSITE-ProRule" id="PRU00339"/>
    </source>
</evidence>
<accession>A0A2P2I219</accession>
<dbReference type="PROSITE" id="PS50005">
    <property type="entry name" value="TPR"/>
    <property type="match status" value="1"/>
</dbReference>
<evidence type="ECO:0000313" key="8">
    <source>
        <dbReference type="EMBL" id="LAC21921.1"/>
    </source>
</evidence>
<dbReference type="EMBL" id="IACF01002385">
    <property type="protein sequence ID" value="LAB68041.1"/>
    <property type="molecule type" value="mRNA"/>
</dbReference>
<dbReference type="CDD" id="cd21380">
    <property type="entry name" value="CTWD_Cns1"/>
    <property type="match status" value="1"/>
</dbReference>
<feature type="repeat" description="TPR" evidence="4">
    <location>
        <begin position="160"/>
        <end position="193"/>
    </location>
</feature>
<feature type="region of interest" description="Disordered" evidence="5">
    <location>
        <begin position="273"/>
        <end position="293"/>
    </location>
</feature>
<dbReference type="GO" id="GO:0006457">
    <property type="term" value="P:protein folding"/>
    <property type="evidence" value="ECO:0007669"/>
    <property type="project" value="TreeGrafter"/>
</dbReference>
<protein>
    <submittedName>
        <fullName evidence="7">Tetratricopeptide repeat protein 4-like</fullName>
    </submittedName>
</protein>
<dbReference type="Pfam" id="PF18972">
    <property type="entry name" value="Wheel"/>
    <property type="match status" value="1"/>
</dbReference>
<dbReference type="GO" id="GO:0051879">
    <property type="term" value="F:Hsp90 protein binding"/>
    <property type="evidence" value="ECO:0007669"/>
    <property type="project" value="InterPro"/>
</dbReference>
<sequence>MSDTNWKENILKERLGGKTDWTDAERVELSRQLDRDLEERFDQLILGKNKSNGSGDKTAEEKEAWTEDNWKEKMSEHPIFTPFLQESSGEKGAEVVVPDNPLTDGLTQLKFSPEHNTPDEVALNFKDDGVHHFKYRKYRLAVASFSEGLKAKCSDTELLAQLLNNRAAAYFHLGNFRSSIRDCEQAVALKPDYRKAIARAAESADRLGHWDDLSKWADRGLQLDPADPFFVELRTAAEQEKAKTERITRKKLAEENQRLLQLKHLLSEIEKKGVHLKPKSSSTKGSPGEHETSDIDRQLLSLPDVEPCHPSAVGSKVHQNKAGDLVWPVLLVYPEFQQTDFIQHFNEKHTFQDQLEVVFGDGSPPPAWDSQRQYTLSRLSITYEDKAANNLVPVQLGDTLHDTLTDTRCLVQAGTPSFIIMVFGSKFYKNFITKYN</sequence>
<dbReference type="InterPro" id="IPR019734">
    <property type="entry name" value="TPR_rpt"/>
</dbReference>
<comment type="similarity">
    <text evidence="3">Belongs to the TTC4 family.</text>
</comment>
<reference evidence="8" key="1">
    <citation type="submission" date="2017-11" db="EMBL/GenBank/DDBJ databases">
        <title>The sensing device of the deep-sea amphipod.</title>
        <authorList>
            <person name="Kobayashi H."/>
            <person name="Nagahama T."/>
            <person name="Arai W."/>
            <person name="Sasagawa Y."/>
            <person name="Umeda M."/>
            <person name="Hayashi T."/>
            <person name="Nikaido I."/>
            <person name="Watanabe H."/>
            <person name="Oguri K."/>
            <person name="Kitazato H."/>
            <person name="Fujioka K."/>
            <person name="Kido Y."/>
            <person name="Takami H."/>
        </authorList>
    </citation>
    <scope>NUCLEOTIDE SEQUENCE</scope>
    <source>
        <tissue evidence="8">Whole body</tissue>
    </source>
</reference>
<proteinExistence type="evidence at transcript level"/>
<dbReference type="EMBL" id="IACT01002653">
    <property type="protein sequence ID" value="LAC21921.1"/>
    <property type="molecule type" value="mRNA"/>
</dbReference>
<keyword evidence="2 4" id="KW-0802">TPR repeat</keyword>
<dbReference type="GO" id="GO:0005829">
    <property type="term" value="C:cytosol"/>
    <property type="evidence" value="ECO:0007669"/>
    <property type="project" value="TreeGrafter"/>
</dbReference>
<name>A0A2P2I219_9CRUS</name>
<dbReference type="PANTHER" id="PTHR46035:SF1">
    <property type="entry name" value="TETRATRICOPEPTIDE REPEAT PROTEIN 4"/>
    <property type="match status" value="1"/>
</dbReference>
<organism evidence="7">
    <name type="scientific">Hirondellea gigas</name>
    <dbReference type="NCBI Taxonomy" id="1518452"/>
    <lineage>
        <taxon>Eukaryota</taxon>
        <taxon>Metazoa</taxon>
        <taxon>Ecdysozoa</taxon>
        <taxon>Arthropoda</taxon>
        <taxon>Crustacea</taxon>
        <taxon>Multicrustacea</taxon>
        <taxon>Malacostraca</taxon>
        <taxon>Eumalacostraca</taxon>
        <taxon>Peracarida</taxon>
        <taxon>Amphipoda</taxon>
        <taxon>Amphilochidea</taxon>
        <taxon>Lysianassida</taxon>
        <taxon>Lysianassidira</taxon>
        <taxon>Lysianassoidea</taxon>
        <taxon>Lysianassidae</taxon>
        <taxon>Hirondellea</taxon>
    </lineage>
</organism>
<dbReference type="InterPro" id="IPR044059">
    <property type="entry name" value="Csn1/TTC4_wheel"/>
</dbReference>
<dbReference type="PANTHER" id="PTHR46035">
    <property type="entry name" value="TETRATRICOPEPTIDE REPEAT PROTEIN 4"/>
    <property type="match status" value="1"/>
</dbReference>